<dbReference type="InterPro" id="IPR036397">
    <property type="entry name" value="RNaseH_sf"/>
</dbReference>
<keyword evidence="2" id="KW-0540">Nuclease</keyword>
<feature type="domain" description="Exonuclease" evidence="6">
    <location>
        <begin position="45"/>
        <end position="216"/>
    </location>
</feature>
<evidence type="ECO:0000256" key="3">
    <source>
        <dbReference type="ARBA" id="ARBA00022801"/>
    </source>
</evidence>
<reference evidence="7" key="1">
    <citation type="journal article" date="2018" name="PLoS Negl. Trop. Dis.">
        <title>An insight into the salivary gland and fat body transcriptome of Panstrongylus lignarius (Hemiptera: Heteroptera), the main vector of Chagas disease in Peru.</title>
        <authorList>
            <person name="Nevoa J.C."/>
            <person name="Mendes M.T."/>
            <person name="da Silva M.V."/>
            <person name="Soares S.C."/>
            <person name="Oliveira C.J.F."/>
            <person name="Ribeiro J.M.C."/>
        </authorList>
    </citation>
    <scope>NUCLEOTIDE SEQUENCE</scope>
</reference>
<dbReference type="FunFam" id="3.30.420.10:FF:000003">
    <property type="entry name" value="Oligoribonuclease"/>
    <property type="match status" value="1"/>
</dbReference>
<dbReference type="EMBL" id="GFTR01003702">
    <property type="protein sequence ID" value="JAW12724.1"/>
    <property type="molecule type" value="Transcribed_RNA"/>
</dbReference>
<dbReference type="PANTHER" id="PTHR11046">
    <property type="entry name" value="OLIGORIBONUCLEASE, MITOCHONDRIAL"/>
    <property type="match status" value="1"/>
</dbReference>
<keyword evidence="4 7" id="KW-0269">Exonuclease</keyword>
<organism evidence="7">
    <name type="scientific">Panstrongylus lignarius</name>
    <dbReference type="NCBI Taxonomy" id="156445"/>
    <lineage>
        <taxon>Eukaryota</taxon>
        <taxon>Metazoa</taxon>
        <taxon>Ecdysozoa</taxon>
        <taxon>Arthropoda</taxon>
        <taxon>Hexapoda</taxon>
        <taxon>Insecta</taxon>
        <taxon>Pterygota</taxon>
        <taxon>Neoptera</taxon>
        <taxon>Paraneoptera</taxon>
        <taxon>Hemiptera</taxon>
        <taxon>Heteroptera</taxon>
        <taxon>Panheteroptera</taxon>
        <taxon>Cimicomorpha</taxon>
        <taxon>Reduviidae</taxon>
        <taxon>Triatominae</taxon>
        <taxon>Panstrongylus</taxon>
    </lineage>
</organism>
<dbReference type="PANTHER" id="PTHR11046:SF0">
    <property type="entry name" value="OLIGORIBONUCLEASE, MITOCHONDRIAL"/>
    <property type="match status" value="1"/>
</dbReference>
<dbReference type="SMART" id="SM00479">
    <property type="entry name" value="EXOIII"/>
    <property type="match status" value="1"/>
</dbReference>
<evidence type="ECO:0000256" key="5">
    <source>
        <dbReference type="ARBA" id="ARBA00072681"/>
    </source>
</evidence>
<dbReference type="SUPFAM" id="SSF53098">
    <property type="entry name" value="Ribonuclease H-like"/>
    <property type="match status" value="1"/>
</dbReference>
<protein>
    <recommendedName>
        <fullName evidence="5">Probable oligoribonuclease</fullName>
    </recommendedName>
</protein>
<evidence type="ECO:0000256" key="1">
    <source>
        <dbReference type="ARBA" id="ARBA00009921"/>
    </source>
</evidence>
<evidence type="ECO:0000256" key="4">
    <source>
        <dbReference type="ARBA" id="ARBA00022839"/>
    </source>
</evidence>
<dbReference type="GO" id="GO:0003676">
    <property type="term" value="F:nucleic acid binding"/>
    <property type="evidence" value="ECO:0007669"/>
    <property type="project" value="InterPro"/>
</dbReference>
<dbReference type="InterPro" id="IPR012337">
    <property type="entry name" value="RNaseH-like_sf"/>
</dbReference>
<name>A0A224XNQ7_9HEMI</name>
<evidence type="ECO:0000256" key="2">
    <source>
        <dbReference type="ARBA" id="ARBA00022722"/>
    </source>
</evidence>
<dbReference type="InterPro" id="IPR013520">
    <property type="entry name" value="Ribonucl_H"/>
</dbReference>
<keyword evidence="3" id="KW-0378">Hydrolase</keyword>
<dbReference type="AlphaFoldDB" id="A0A224XNQ7"/>
<evidence type="ECO:0000259" key="6">
    <source>
        <dbReference type="SMART" id="SM00479"/>
    </source>
</evidence>
<dbReference type="Pfam" id="PF00929">
    <property type="entry name" value="RNase_T"/>
    <property type="match status" value="1"/>
</dbReference>
<sequence>MKLVQYIERSLGFVKQNIYSLLGATKIQDEMYNNRQFTRTQESERIIWVDMEMTGLDPETCHILEVACIITDQHLNTIAEGPNLILHQPDNILLKMNEWSWKHHSQSGLLNASRESKITLEDAENQLMNFVKKYTPPGRCPLGGSSVYMDKLFLLKYMPTFANYMHYRIIDVSTVKELARRWYSIEGPKKLMKHRALEDIKESINELKFYKRCLFRQNIL</sequence>
<dbReference type="CDD" id="cd06135">
    <property type="entry name" value="Orn"/>
    <property type="match status" value="1"/>
</dbReference>
<proteinExistence type="inferred from homology"/>
<comment type="similarity">
    <text evidence="1">Belongs to the oligoribonuclease family.</text>
</comment>
<accession>A0A224XNQ7</accession>
<evidence type="ECO:0000313" key="7">
    <source>
        <dbReference type="EMBL" id="JAW12724.1"/>
    </source>
</evidence>
<dbReference type="Gene3D" id="3.30.420.10">
    <property type="entry name" value="Ribonuclease H-like superfamily/Ribonuclease H"/>
    <property type="match status" value="1"/>
</dbReference>
<dbReference type="NCBIfam" id="NF003765">
    <property type="entry name" value="PRK05359.1"/>
    <property type="match status" value="1"/>
</dbReference>
<dbReference type="GO" id="GO:0000175">
    <property type="term" value="F:3'-5'-RNA exonuclease activity"/>
    <property type="evidence" value="ECO:0007669"/>
    <property type="project" value="InterPro"/>
</dbReference>
<dbReference type="GO" id="GO:0005739">
    <property type="term" value="C:mitochondrion"/>
    <property type="evidence" value="ECO:0007669"/>
    <property type="project" value="TreeGrafter"/>
</dbReference>
<dbReference type="InterPro" id="IPR022894">
    <property type="entry name" value="Oligoribonuclease"/>
</dbReference>